<organism evidence="1 3">
    <name type="scientific">Helianthus annuus</name>
    <name type="common">Common sunflower</name>
    <dbReference type="NCBI Taxonomy" id="4232"/>
    <lineage>
        <taxon>Eukaryota</taxon>
        <taxon>Viridiplantae</taxon>
        <taxon>Streptophyta</taxon>
        <taxon>Embryophyta</taxon>
        <taxon>Tracheophyta</taxon>
        <taxon>Spermatophyta</taxon>
        <taxon>Magnoliopsida</taxon>
        <taxon>eudicotyledons</taxon>
        <taxon>Gunneridae</taxon>
        <taxon>Pentapetalae</taxon>
        <taxon>asterids</taxon>
        <taxon>campanulids</taxon>
        <taxon>Asterales</taxon>
        <taxon>Asteraceae</taxon>
        <taxon>Asteroideae</taxon>
        <taxon>Heliantheae alliance</taxon>
        <taxon>Heliantheae</taxon>
        <taxon>Helianthus</taxon>
    </lineage>
</organism>
<accession>A0A9K3NI16</accession>
<dbReference type="Gramene" id="mRNA:HanXRQr2_Chr06g0244501">
    <property type="protein sequence ID" value="CDS:HanXRQr2_Chr06g0244501.1"/>
    <property type="gene ID" value="HanXRQr2_Chr06g0244501"/>
</dbReference>
<evidence type="ECO:0000313" key="1">
    <source>
        <dbReference type="EMBL" id="KAF5801126.1"/>
    </source>
</evidence>
<dbReference type="Proteomes" id="UP000215914">
    <property type="component" value="Unassembled WGS sequence"/>
</dbReference>
<proteinExistence type="predicted"/>
<dbReference type="AlphaFoldDB" id="A0A9K3NI16"/>
<dbReference type="Gramene" id="mRNA:HanXRQr2_Chr06g0244491">
    <property type="protein sequence ID" value="CDS:HanXRQr2_Chr06g0244491.1"/>
    <property type="gene ID" value="HanXRQr2_Chr06g0244491"/>
</dbReference>
<keyword evidence="3" id="KW-1185">Reference proteome</keyword>
<evidence type="ECO:0000313" key="2">
    <source>
        <dbReference type="EMBL" id="KAF5801127.1"/>
    </source>
</evidence>
<reference evidence="1" key="2">
    <citation type="submission" date="2020-06" db="EMBL/GenBank/DDBJ databases">
        <title>Helianthus annuus Genome sequencing and assembly Release 2.</title>
        <authorList>
            <person name="Gouzy J."/>
            <person name="Langlade N."/>
            <person name="Munos S."/>
        </authorList>
    </citation>
    <scope>NUCLEOTIDE SEQUENCE</scope>
    <source>
        <tissue evidence="1">Leaves</tissue>
    </source>
</reference>
<name>A0A9K3NI16_HELAN</name>
<reference evidence="1" key="1">
    <citation type="journal article" date="2017" name="Nature">
        <title>The sunflower genome provides insights into oil metabolism, flowering and Asterid evolution.</title>
        <authorList>
            <person name="Badouin H."/>
            <person name="Gouzy J."/>
            <person name="Grassa C.J."/>
            <person name="Murat F."/>
            <person name="Staton S.E."/>
            <person name="Cottret L."/>
            <person name="Lelandais-Briere C."/>
            <person name="Owens G.L."/>
            <person name="Carrere S."/>
            <person name="Mayjonade B."/>
            <person name="Legrand L."/>
            <person name="Gill N."/>
            <person name="Kane N.C."/>
            <person name="Bowers J.E."/>
            <person name="Hubner S."/>
            <person name="Bellec A."/>
            <person name="Berard A."/>
            <person name="Berges H."/>
            <person name="Blanchet N."/>
            <person name="Boniface M.C."/>
            <person name="Brunel D."/>
            <person name="Catrice O."/>
            <person name="Chaidir N."/>
            <person name="Claudel C."/>
            <person name="Donnadieu C."/>
            <person name="Faraut T."/>
            <person name="Fievet G."/>
            <person name="Helmstetter N."/>
            <person name="King M."/>
            <person name="Knapp S.J."/>
            <person name="Lai Z."/>
            <person name="Le Paslier M.C."/>
            <person name="Lippi Y."/>
            <person name="Lorenzon L."/>
            <person name="Mandel J.R."/>
            <person name="Marage G."/>
            <person name="Marchand G."/>
            <person name="Marquand E."/>
            <person name="Bret-Mestries E."/>
            <person name="Morien E."/>
            <person name="Nambeesan S."/>
            <person name="Nguyen T."/>
            <person name="Pegot-Espagnet P."/>
            <person name="Pouilly N."/>
            <person name="Raftis F."/>
            <person name="Sallet E."/>
            <person name="Schiex T."/>
            <person name="Thomas J."/>
            <person name="Vandecasteele C."/>
            <person name="Vares D."/>
            <person name="Vear F."/>
            <person name="Vautrin S."/>
            <person name="Crespi M."/>
            <person name="Mangin B."/>
            <person name="Burke J.M."/>
            <person name="Salse J."/>
            <person name="Munos S."/>
            <person name="Vincourt P."/>
            <person name="Rieseberg L.H."/>
            <person name="Langlade N.B."/>
        </authorList>
    </citation>
    <scope>NUCLEOTIDE SEQUENCE</scope>
    <source>
        <tissue evidence="1">Leaves</tissue>
    </source>
</reference>
<protein>
    <submittedName>
        <fullName evidence="1">Uncharacterized protein</fullName>
    </submittedName>
</protein>
<evidence type="ECO:0000313" key="3">
    <source>
        <dbReference type="Proteomes" id="UP000215914"/>
    </source>
</evidence>
<comment type="caution">
    <text evidence="1">The sequence shown here is derived from an EMBL/GenBank/DDBJ whole genome shotgun (WGS) entry which is preliminary data.</text>
</comment>
<dbReference type="EMBL" id="MNCJ02000321">
    <property type="protein sequence ID" value="KAF5801126.1"/>
    <property type="molecule type" value="Genomic_DNA"/>
</dbReference>
<gene>
    <name evidence="1" type="ORF">HanXRQr2_Chr06g0244491</name>
    <name evidence="2" type="ORF">HanXRQr2_Chr06g0244501</name>
</gene>
<sequence>MKAGRPPQVAAAFGDCNSGGKRAAVVVWLGGFHGGDETRVRRDGRRAAVVVLGPTSSRSGQVTGLGSVVIREIWSTPGDRNHRR</sequence>
<dbReference type="EMBL" id="MNCJ02000321">
    <property type="protein sequence ID" value="KAF5801127.1"/>
    <property type="molecule type" value="Genomic_DNA"/>
</dbReference>